<dbReference type="PANTHER" id="PTHR33445:SF1">
    <property type="entry name" value="ATP SYNTHASE SUBUNIT B"/>
    <property type="match status" value="1"/>
</dbReference>
<keyword evidence="3 16" id="KW-1003">Cell membrane</keyword>
<evidence type="ECO:0000313" key="19">
    <source>
        <dbReference type="EMBL" id="PTQ91066.1"/>
    </source>
</evidence>
<keyword evidence="9 16" id="KW-0406">Ion transport</keyword>
<keyword evidence="10 16" id="KW-0472">Membrane</keyword>
<evidence type="ECO:0000256" key="6">
    <source>
        <dbReference type="ARBA" id="ARBA00022692"/>
    </source>
</evidence>
<dbReference type="InterPro" id="IPR005864">
    <property type="entry name" value="ATP_synth_F0_bsu_bac"/>
</dbReference>
<keyword evidence="6 16" id="KW-0812">Transmembrane</keyword>
<comment type="subcellular location">
    <subcellularLocation>
        <location evidence="16">Cell membrane</location>
        <topology evidence="16">Single-pass membrane protein</topology>
    </subcellularLocation>
    <subcellularLocation>
        <location evidence="15">Endomembrane system</location>
        <topology evidence="15">Single-pass membrane protein</topology>
    </subcellularLocation>
</comment>
<dbReference type="NCBIfam" id="NF004411">
    <property type="entry name" value="PRK05759.1-2"/>
    <property type="match status" value="1"/>
</dbReference>
<dbReference type="NCBIfam" id="TIGR01144">
    <property type="entry name" value="ATP_synt_b"/>
    <property type="match status" value="1"/>
</dbReference>
<dbReference type="InterPro" id="IPR028987">
    <property type="entry name" value="ATP_synth_B-like_membr_sf"/>
</dbReference>
<dbReference type="GO" id="GO:0046933">
    <property type="term" value="F:proton-transporting ATP synthase activity, rotational mechanism"/>
    <property type="evidence" value="ECO:0007669"/>
    <property type="project" value="UniProtKB-UniRule"/>
</dbReference>
<evidence type="ECO:0000313" key="20">
    <source>
        <dbReference type="Proteomes" id="UP000244223"/>
    </source>
</evidence>
<keyword evidence="11 16" id="KW-0066">ATP synthesis</keyword>
<feature type="coiled-coil region" evidence="18">
    <location>
        <begin position="47"/>
        <end position="122"/>
    </location>
</feature>
<comment type="subunit">
    <text evidence="16">F-type ATPases have 2 components, F(1) - the catalytic core - and F(0) - the membrane proton channel. F(1) has five subunits: alpha(3), beta(3), gamma(1), delta(1), epsilon(1). F(0) has three main subunits: a(1), b(2) and c(10-14). The alpha and beta chains form an alternating ring which encloses part of the gamma chain. F(1) is attached to F(0) by a central stalk formed by the gamma and epsilon chains, while a peripheral stalk is formed by the delta and b chains.</text>
</comment>
<comment type="function">
    <text evidence="13">Component of the F(0) channel, it forms part of the peripheral stalk, linking F(1) to F(0). The b'-subunit is a diverged and duplicated form of b found in plants and photosynthetic bacteria.</text>
</comment>
<dbReference type="GO" id="GO:0046961">
    <property type="term" value="F:proton-transporting ATPase activity, rotational mechanism"/>
    <property type="evidence" value="ECO:0007669"/>
    <property type="project" value="TreeGrafter"/>
</dbReference>
<comment type="subunit">
    <text evidence="14">F-type ATPases have 2 components, F(1) - the catalytic core - and F(0) - the membrane proton channel. F(1) has five subunits: alpha(3), beta(3), gamma(1), delta(1), epsilon(1). F(0) has four main subunits: a(1), b(2) and c(10-14). The alpha and beta chains form an alternating ring which encloses part of the gamma chain. F(1) is attached to F(0) by a central stalk formed by the gamma and epsilon chains, while a peripheral stalk is formed by the delta and b chains.</text>
</comment>
<keyword evidence="2 16" id="KW-0813">Transport</keyword>
<evidence type="ECO:0000256" key="8">
    <source>
        <dbReference type="ARBA" id="ARBA00022989"/>
    </source>
</evidence>
<dbReference type="OrthoDB" id="1770883at2"/>
<comment type="similarity">
    <text evidence="1 16 17">Belongs to the ATPase B chain family.</text>
</comment>
<organism evidence="19 20">
    <name type="scientific">Agitococcus lubricus</name>
    <dbReference type="NCBI Taxonomy" id="1077255"/>
    <lineage>
        <taxon>Bacteria</taxon>
        <taxon>Pseudomonadati</taxon>
        <taxon>Pseudomonadota</taxon>
        <taxon>Gammaproteobacteria</taxon>
        <taxon>Moraxellales</taxon>
        <taxon>Moraxellaceae</taxon>
        <taxon>Agitococcus</taxon>
    </lineage>
</organism>
<evidence type="ECO:0000256" key="3">
    <source>
        <dbReference type="ARBA" id="ARBA00022475"/>
    </source>
</evidence>
<evidence type="ECO:0000256" key="1">
    <source>
        <dbReference type="ARBA" id="ARBA00005513"/>
    </source>
</evidence>
<keyword evidence="4" id="KW-0997">Cell inner membrane</keyword>
<evidence type="ECO:0000256" key="16">
    <source>
        <dbReference type="HAMAP-Rule" id="MF_01398"/>
    </source>
</evidence>
<evidence type="ECO:0000256" key="12">
    <source>
        <dbReference type="ARBA" id="ARBA00025198"/>
    </source>
</evidence>
<dbReference type="FunFam" id="1.20.5.620:FF:000001">
    <property type="entry name" value="ATP synthase subunit b"/>
    <property type="match status" value="1"/>
</dbReference>
<feature type="transmembrane region" description="Helical" evidence="16">
    <location>
        <begin position="6"/>
        <end position="26"/>
    </location>
</feature>
<accession>A0A2T5J3B3</accession>
<dbReference type="GO" id="GO:0045259">
    <property type="term" value="C:proton-transporting ATP synthase complex"/>
    <property type="evidence" value="ECO:0007669"/>
    <property type="project" value="UniProtKB-KW"/>
</dbReference>
<evidence type="ECO:0000256" key="18">
    <source>
        <dbReference type="SAM" id="Coils"/>
    </source>
</evidence>
<evidence type="ECO:0000256" key="13">
    <source>
        <dbReference type="ARBA" id="ARBA00025614"/>
    </source>
</evidence>
<sequence length="156" mass="16945">MNINATLLGQAISFAIFVWFCMKFVWPPLTAALAERQKKIADGLNAASKAQDDLKIAQEQVAQELKAAKDQSAQLIEQANRRANQLVEEAKAQAQAESERIKAQAREQIEQETNRARDALRAQVAALAVAGAEKILQAEVNAAAHAAMLNKLAAEL</sequence>
<dbReference type="GO" id="GO:0012505">
    <property type="term" value="C:endomembrane system"/>
    <property type="evidence" value="ECO:0007669"/>
    <property type="project" value="UniProtKB-SubCell"/>
</dbReference>
<dbReference type="CDD" id="cd06503">
    <property type="entry name" value="ATP-synt_Fo_b"/>
    <property type="match status" value="1"/>
</dbReference>
<dbReference type="Proteomes" id="UP000244223">
    <property type="component" value="Unassembled WGS sequence"/>
</dbReference>
<keyword evidence="5 16" id="KW-0138">CF(0)</keyword>
<dbReference type="NCBIfam" id="NF004413">
    <property type="entry name" value="PRK05759.1-4"/>
    <property type="match status" value="1"/>
</dbReference>
<dbReference type="PANTHER" id="PTHR33445">
    <property type="entry name" value="ATP SYNTHASE SUBUNIT B', CHLOROPLASTIC"/>
    <property type="match status" value="1"/>
</dbReference>
<gene>
    <name evidence="16" type="primary">atpF</name>
    <name evidence="19" type="ORF">C8N29_101138</name>
</gene>
<name>A0A2T5J3B3_9GAMM</name>
<reference evidence="19 20" key="1">
    <citation type="submission" date="2018-04" db="EMBL/GenBank/DDBJ databases">
        <title>Genomic Encyclopedia of Archaeal and Bacterial Type Strains, Phase II (KMG-II): from individual species to whole genera.</title>
        <authorList>
            <person name="Goeker M."/>
        </authorList>
    </citation>
    <scope>NUCLEOTIDE SEQUENCE [LARGE SCALE GENOMIC DNA]</scope>
    <source>
        <strain evidence="19 20">DSM 5822</strain>
    </source>
</reference>
<evidence type="ECO:0000256" key="14">
    <source>
        <dbReference type="ARBA" id="ARBA00026054"/>
    </source>
</evidence>
<evidence type="ECO:0000256" key="15">
    <source>
        <dbReference type="ARBA" id="ARBA00037847"/>
    </source>
</evidence>
<evidence type="ECO:0000256" key="17">
    <source>
        <dbReference type="RuleBase" id="RU003848"/>
    </source>
</evidence>
<comment type="function">
    <text evidence="12 16">F(1)F(0) ATP synthase produces ATP from ADP in the presence of a proton or sodium gradient. F-type ATPases consist of two structural domains, F(1) containing the extramembraneous catalytic core and F(0) containing the membrane proton channel, linked together by a central stalk and a peripheral stalk. During catalysis, ATP synthesis in the catalytic domain of F(1) is coupled via a rotary mechanism of the central stalk subunits to proton translocation.</text>
</comment>
<keyword evidence="8 16" id="KW-1133">Transmembrane helix</keyword>
<evidence type="ECO:0000256" key="11">
    <source>
        <dbReference type="ARBA" id="ARBA00023310"/>
    </source>
</evidence>
<protein>
    <recommendedName>
        <fullName evidence="16">ATP synthase subunit b</fullName>
    </recommendedName>
    <alternativeName>
        <fullName evidence="16">ATP synthase F(0) sector subunit b</fullName>
    </alternativeName>
    <alternativeName>
        <fullName evidence="16">ATPase subunit I</fullName>
    </alternativeName>
    <alternativeName>
        <fullName evidence="16">F-type ATPase subunit b</fullName>
        <shortName evidence="16">F-ATPase subunit b</shortName>
    </alternativeName>
</protein>
<evidence type="ECO:0000256" key="10">
    <source>
        <dbReference type="ARBA" id="ARBA00023136"/>
    </source>
</evidence>
<evidence type="ECO:0000256" key="5">
    <source>
        <dbReference type="ARBA" id="ARBA00022547"/>
    </source>
</evidence>
<dbReference type="Pfam" id="PF00430">
    <property type="entry name" value="ATP-synt_B"/>
    <property type="match status" value="1"/>
</dbReference>
<keyword evidence="20" id="KW-1185">Reference proteome</keyword>
<dbReference type="Gene3D" id="1.20.5.620">
    <property type="entry name" value="F1F0 ATP synthase subunit B, membrane domain"/>
    <property type="match status" value="1"/>
</dbReference>
<keyword evidence="7 16" id="KW-0375">Hydrogen ion transport</keyword>
<dbReference type="InterPro" id="IPR050059">
    <property type="entry name" value="ATP_synthase_B_chain"/>
</dbReference>
<dbReference type="EMBL" id="QAON01000001">
    <property type="protein sequence ID" value="PTQ91066.1"/>
    <property type="molecule type" value="Genomic_DNA"/>
</dbReference>
<dbReference type="GO" id="GO:0005886">
    <property type="term" value="C:plasma membrane"/>
    <property type="evidence" value="ECO:0007669"/>
    <property type="project" value="UniProtKB-SubCell"/>
</dbReference>
<dbReference type="RefSeq" id="WP_107864094.1">
    <property type="nucleotide sequence ID" value="NZ_QAON01000001.1"/>
</dbReference>
<proteinExistence type="inferred from homology"/>
<dbReference type="AlphaFoldDB" id="A0A2T5J3B3"/>
<evidence type="ECO:0000256" key="2">
    <source>
        <dbReference type="ARBA" id="ARBA00022448"/>
    </source>
</evidence>
<dbReference type="SUPFAM" id="SSF81573">
    <property type="entry name" value="F1F0 ATP synthase subunit B, membrane domain"/>
    <property type="match status" value="1"/>
</dbReference>
<keyword evidence="18" id="KW-0175">Coiled coil</keyword>
<evidence type="ECO:0000256" key="9">
    <source>
        <dbReference type="ARBA" id="ARBA00023065"/>
    </source>
</evidence>
<dbReference type="HAMAP" id="MF_01398">
    <property type="entry name" value="ATP_synth_b_bprime"/>
    <property type="match status" value="1"/>
</dbReference>
<evidence type="ECO:0000256" key="4">
    <source>
        <dbReference type="ARBA" id="ARBA00022519"/>
    </source>
</evidence>
<comment type="caution">
    <text evidence="19">The sequence shown here is derived from an EMBL/GenBank/DDBJ whole genome shotgun (WGS) entry which is preliminary data.</text>
</comment>
<evidence type="ECO:0000256" key="7">
    <source>
        <dbReference type="ARBA" id="ARBA00022781"/>
    </source>
</evidence>
<dbReference type="InterPro" id="IPR002146">
    <property type="entry name" value="ATP_synth_b/b'su_bac/chlpt"/>
</dbReference>